<name>A0ABT5UFZ9_9GAMM</name>
<keyword evidence="1" id="KW-0963">Cytoplasm</keyword>
<dbReference type="EMBL" id="JAPMOU010000058">
    <property type="protein sequence ID" value="MDE1465278.1"/>
    <property type="molecule type" value="Genomic_DNA"/>
</dbReference>
<feature type="region of interest" description="Disordered" evidence="2">
    <location>
        <begin position="88"/>
        <end position="111"/>
    </location>
</feature>
<comment type="subcellular location">
    <subcellularLocation>
        <location evidence="1">Cytoplasm</location>
    </subcellularLocation>
</comment>
<reference evidence="3 4" key="1">
    <citation type="submission" date="2022-11" db="EMBL/GenBank/DDBJ databases">
        <title>Spartinivicinus poritis sp. nov., isolated from scleractinian coral Porites lutea.</title>
        <authorList>
            <person name="Zhang G."/>
            <person name="Cai L."/>
            <person name="Wei Q."/>
        </authorList>
    </citation>
    <scope>NUCLEOTIDE SEQUENCE [LARGE SCALE GENOMIC DNA]</scope>
    <source>
        <strain evidence="3 4">A2-2</strain>
    </source>
</reference>
<comment type="function">
    <text evidence="1">Required for efficient ubiquinone (coenzyme Q) biosynthesis. UbiK is probably an accessory factor of Ubi enzymes and facilitates ubiquinone biosynthesis by acting as an assembly factor, a targeting factor, or both.</text>
</comment>
<keyword evidence="1" id="KW-0831">Ubiquinone biosynthesis</keyword>
<feature type="compositionally biased region" description="Basic and acidic residues" evidence="2">
    <location>
        <begin position="93"/>
        <end position="111"/>
    </location>
</feature>
<evidence type="ECO:0000256" key="1">
    <source>
        <dbReference type="HAMAP-Rule" id="MF_02216"/>
    </source>
</evidence>
<comment type="similarity">
    <text evidence="1">Belongs to the UbiK family.</text>
</comment>
<dbReference type="HAMAP" id="MF_02216">
    <property type="entry name" value="UbiK"/>
    <property type="match status" value="1"/>
</dbReference>
<evidence type="ECO:0000313" key="4">
    <source>
        <dbReference type="Proteomes" id="UP001528823"/>
    </source>
</evidence>
<dbReference type="PANTHER" id="PTHR38040:SF1">
    <property type="entry name" value="UBIQUINONE BIOSYNTHESIS ACCESSORY FACTOR UBIK"/>
    <property type="match status" value="1"/>
</dbReference>
<gene>
    <name evidence="1" type="primary">ubiK</name>
    <name evidence="3" type="ORF">ORQ98_25260</name>
</gene>
<evidence type="ECO:0000256" key="2">
    <source>
        <dbReference type="SAM" id="MobiDB-lite"/>
    </source>
</evidence>
<sequence>MINKAFIQSLSEQIGQSITNKAQSLLQGDKSQIQTELESHVKLLLQSTFNKLDLVTRDEFDTQAAVLHRTREKLELLTKQVALMEQALASAKSESEDKAQSTNEGVKDKTL</sequence>
<comment type="pathway">
    <text evidence="1">Cofactor biosynthesis; ubiquinone biosynthesis.</text>
</comment>
<dbReference type="Proteomes" id="UP001528823">
    <property type="component" value="Unassembled WGS sequence"/>
</dbReference>
<comment type="caution">
    <text evidence="3">The sequence shown here is derived from an EMBL/GenBank/DDBJ whole genome shotgun (WGS) entry which is preliminary data.</text>
</comment>
<protein>
    <recommendedName>
        <fullName evidence="1">Ubiquinone biosynthesis accessory factor UbiK</fullName>
    </recommendedName>
</protein>
<dbReference type="Pfam" id="PF04380">
    <property type="entry name" value="BMFP"/>
    <property type="match status" value="1"/>
</dbReference>
<organism evidence="3 4">
    <name type="scientific">Spartinivicinus poritis</name>
    <dbReference type="NCBI Taxonomy" id="2994640"/>
    <lineage>
        <taxon>Bacteria</taxon>
        <taxon>Pseudomonadati</taxon>
        <taxon>Pseudomonadota</taxon>
        <taxon>Gammaproteobacteria</taxon>
        <taxon>Oceanospirillales</taxon>
        <taxon>Zooshikellaceae</taxon>
        <taxon>Spartinivicinus</taxon>
    </lineage>
</organism>
<accession>A0ABT5UFZ9</accession>
<dbReference type="InterPro" id="IPR007475">
    <property type="entry name" value="UbiK"/>
</dbReference>
<dbReference type="RefSeq" id="WP_274691587.1">
    <property type="nucleotide sequence ID" value="NZ_JAPMOU010000058.1"/>
</dbReference>
<keyword evidence="4" id="KW-1185">Reference proteome</keyword>
<evidence type="ECO:0000313" key="3">
    <source>
        <dbReference type="EMBL" id="MDE1465278.1"/>
    </source>
</evidence>
<proteinExistence type="inferred from homology"/>
<dbReference type="PANTHER" id="PTHR38040">
    <property type="entry name" value="UBIQUINONE BIOSYNTHESIS ACCESSORY FACTOR UBIK"/>
    <property type="match status" value="1"/>
</dbReference>